<evidence type="ECO:0000313" key="1">
    <source>
        <dbReference type="EMBL" id="GGL73000.1"/>
    </source>
</evidence>
<proteinExistence type="predicted"/>
<dbReference type="Proteomes" id="UP000639973">
    <property type="component" value="Unassembled WGS sequence"/>
</dbReference>
<gene>
    <name evidence="1" type="ORF">GCM10010840_08820</name>
</gene>
<comment type="caution">
    <text evidence="1">The sequence shown here is derived from an EMBL/GenBank/DDBJ whole genome shotgun (WGS) entry which is preliminary data.</text>
</comment>
<organism evidence="1 2">
    <name type="scientific">Deinococcus aerolatus</name>
    <dbReference type="NCBI Taxonomy" id="522487"/>
    <lineage>
        <taxon>Bacteria</taxon>
        <taxon>Thermotogati</taxon>
        <taxon>Deinococcota</taxon>
        <taxon>Deinococci</taxon>
        <taxon>Deinococcales</taxon>
        <taxon>Deinococcaceae</taxon>
        <taxon>Deinococcus</taxon>
    </lineage>
</organism>
<dbReference type="EMBL" id="BMOL01000002">
    <property type="protein sequence ID" value="GGL73000.1"/>
    <property type="molecule type" value="Genomic_DNA"/>
</dbReference>
<protein>
    <submittedName>
        <fullName evidence="1">Uncharacterized protein</fullName>
    </submittedName>
</protein>
<name>A0ABQ2G320_9DEIO</name>
<reference evidence="2" key="1">
    <citation type="journal article" date="2019" name="Int. J. Syst. Evol. Microbiol.">
        <title>The Global Catalogue of Microorganisms (GCM) 10K type strain sequencing project: providing services to taxonomists for standard genome sequencing and annotation.</title>
        <authorList>
            <consortium name="The Broad Institute Genomics Platform"/>
            <consortium name="The Broad Institute Genome Sequencing Center for Infectious Disease"/>
            <person name="Wu L."/>
            <person name="Ma J."/>
        </authorList>
    </citation>
    <scope>NUCLEOTIDE SEQUENCE [LARGE SCALE GENOMIC DNA]</scope>
    <source>
        <strain evidence="2">JCM 15442</strain>
    </source>
</reference>
<evidence type="ECO:0000313" key="2">
    <source>
        <dbReference type="Proteomes" id="UP000639973"/>
    </source>
</evidence>
<keyword evidence="2" id="KW-1185">Reference proteome</keyword>
<sequence length="163" mass="18461">MALRQLLPHATQNALTDGIVYDPHDGTILALSPTTPHILAAALRPLIQDPDRTARAVRTMTRWTLAEAGGPEEVAFTLNRLEKEWESVHNLYCHIKSRCRKMDFTLPWSDADHDECERVSRNLCRKISISSCAIDSLAKEYGVESAGHAMYLLVREYRSREQS</sequence>
<accession>A0ABQ2G320</accession>